<sequence length="186" mass="21275">MSAKHKNKRLSRHVTNPKRKTSPNQSERQSPSLITKRTTITLHQPQRLCRVMDGRRVDGDDGDGVEVESMGDEAPSMCVWVEVADLEKERQKLDFASLRRCRRLQSWRGGRDGWKKRMERDGRGEEDGWGCRGDGERREVDGYQSGCEPDGKERKQLHAALDHGGTSHRYRKKWRPHSAGSGASPR</sequence>
<feature type="region of interest" description="Disordered" evidence="1">
    <location>
        <begin position="1"/>
        <end position="45"/>
    </location>
</feature>
<feature type="region of interest" description="Disordered" evidence="1">
    <location>
        <begin position="112"/>
        <end position="186"/>
    </location>
</feature>
<keyword evidence="3" id="KW-1185">Reference proteome</keyword>
<feature type="compositionally biased region" description="Basic and acidic residues" evidence="1">
    <location>
        <begin position="112"/>
        <end position="126"/>
    </location>
</feature>
<comment type="caution">
    <text evidence="2">The sequence shown here is derived from an EMBL/GenBank/DDBJ whole genome shotgun (WGS) entry which is preliminary data.</text>
</comment>
<dbReference type="EMBL" id="JAUKTV010000009">
    <property type="protein sequence ID" value="KAK0729213.1"/>
    <property type="molecule type" value="Genomic_DNA"/>
</dbReference>
<feature type="compositionally biased region" description="Basic residues" evidence="1">
    <location>
        <begin position="1"/>
        <end position="21"/>
    </location>
</feature>
<evidence type="ECO:0000256" key="1">
    <source>
        <dbReference type="SAM" id="MobiDB-lite"/>
    </source>
</evidence>
<accession>A0AA40EBD2</accession>
<dbReference type="Proteomes" id="UP001172159">
    <property type="component" value="Unassembled WGS sequence"/>
</dbReference>
<dbReference type="AlphaFoldDB" id="A0AA40EBD2"/>
<feature type="compositionally biased region" description="Polar residues" evidence="1">
    <location>
        <begin position="22"/>
        <end position="44"/>
    </location>
</feature>
<organism evidence="2 3">
    <name type="scientific">Apiosordaria backusii</name>
    <dbReference type="NCBI Taxonomy" id="314023"/>
    <lineage>
        <taxon>Eukaryota</taxon>
        <taxon>Fungi</taxon>
        <taxon>Dikarya</taxon>
        <taxon>Ascomycota</taxon>
        <taxon>Pezizomycotina</taxon>
        <taxon>Sordariomycetes</taxon>
        <taxon>Sordariomycetidae</taxon>
        <taxon>Sordariales</taxon>
        <taxon>Lasiosphaeriaceae</taxon>
        <taxon>Apiosordaria</taxon>
    </lineage>
</organism>
<feature type="compositionally biased region" description="Basic residues" evidence="1">
    <location>
        <begin position="166"/>
        <end position="176"/>
    </location>
</feature>
<gene>
    <name evidence="2" type="ORF">B0T21DRAFT_394544</name>
</gene>
<evidence type="ECO:0000313" key="3">
    <source>
        <dbReference type="Proteomes" id="UP001172159"/>
    </source>
</evidence>
<evidence type="ECO:0000313" key="2">
    <source>
        <dbReference type="EMBL" id="KAK0729213.1"/>
    </source>
</evidence>
<name>A0AA40EBD2_9PEZI</name>
<reference evidence="2" key="1">
    <citation type="submission" date="2023-06" db="EMBL/GenBank/DDBJ databases">
        <title>Genome-scale phylogeny and comparative genomics of the fungal order Sordariales.</title>
        <authorList>
            <consortium name="Lawrence Berkeley National Laboratory"/>
            <person name="Hensen N."/>
            <person name="Bonometti L."/>
            <person name="Westerberg I."/>
            <person name="Brannstrom I.O."/>
            <person name="Guillou S."/>
            <person name="Cros-Aarteil S."/>
            <person name="Calhoun S."/>
            <person name="Haridas S."/>
            <person name="Kuo A."/>
            <person name="Mondo S."/>
            <person name="Pangilinan J."/>
            <person name="Riley R."/>
            <person name="Labutti K."/>
            <person name="Andreopoulos B."/>
            <person name="Lipzen A."/>
            <person name="Chen C."/>
            <person name="Yanf M."/>
            <person name="Daum C."/>
            <person name="Ng V."/>
            <person name="Clum A."/>
            <person name="Steindorff A."/>
            <person name="Ohm R."/>
            <person name="Martin F."/>
            <person name="Silar P."/>
            <person name="Natvig D."/>
            <person name="Lalanne C."/>
            <person name="Gautier V."/>
            <person name="Ament-Velasquez S.L."/>
            <person name="Kruys A."/>
            <person name="Hutchinson M.I."/>
            <person name="Powell A.J."/>
            <person name="Barry K."/>
            <person name="Miller A.N."/>
            <person name="Grigoriev I.V."/>
            <person name="Debuchy R."/>
            <person name="Gladieux P."/>
            <person name="Thoren M.H."/>
            <person name="Johannesson H."/>
        </authorList>
    </citation>
    <scope>NUCLEOTIDE SEQUENCE</scope>
    <source>
        <strain evidence="2">CBS 540.89</strain>
    </source>
</reference>
<proteinExistence type="predicted"/>
<protein>
    <submittedName>
        <fullName evidence="2">Uncharacterized protein</fullName>
    </submittedName>
</protein>